<evidence type="ECO:0000313" key="3">
    <source>
        <dbReference type="Proteomes" id="UP000008909"/>
    </source>
</evidence>
<reference evidence="2" key="1">
    <citation type="journal article" date="2011" name="Genome Biol.">
        <title>The draft genome of the carcinogenic human liver fluke Clonorchis sinensis.</title>
        <authorList>
            <person name="Wang X."/>
            <person name="Chen W."/>
            <person name="Huang Y."/>
            <person name="Sun J."/>
            <person name="Men J."/>
            <person name="Liu H."/>
            <person name="Luo F."/>
            <person name="Guo L."/>
            <person name="Lv X."/>
            <person name="Deng C."/>
            <person name="Zhou C."/>
            <person name="Fan Y."/>
            <person name="Li X."/>
            <person name="Huang L."/>
            <person name="Hu Y."/>
            <person name="Liang C."/>
            <person name="Hu X."/>
            <person name="Xu J."/>
            <person name="Yu X."/>
        </authorList>
    </citation>
    <scope>NUCLEOTIDE SEQUENCE [LARGE SCALE GENOMIC DNA]</scope>
    <source>
        <strain evidence="2">Henan</strain>
    </source>
</reference>
<accession>G7YWN8</accession>
<protein>
    <submittedName>
        <fullName evidence="2">Uncharacterized protein</fullName>
    </submittedName>
</protein>
<keyword evidence="3" id="KW-1185">Reference proteome</keyword>
<feature type="chain" id="PRO_5003506677" evidence="1">
    <location>
        <begin position="20"/>
        <end position="145"/>
    </location>
</feature>
<keyword evidence="1" id="KW-0732">Signal</keyword>
<organism evidence="2 3">
    <name type="scientific">Clonorchis sinensis</name>
    <name type="common">Chinese liver fluke</name>
    <dbReference type="NCBI Taxonomy" id="79923"/>
    <lineage>
        <taxon>Eukaryota</taxon>
        <taxon>Metazoa</taxon>
        <taxon>Spiralia</taxon>
        <taxon>Lophotrochozoa</taxon>
        <taxon>Platyhelminthes</taxon>
        <taxon>Trematoda</taxon>
        <taxon>Digenea</taxon>
        <taxon>Opisthorchiida</taxon>
        <taxon>Opisthorchiata</taxon>
        <taxon>Opisthorchiidae</taxon>
        <taxon>Clonorchis</taxon>
    </lineage>
</organism>
<dbReference type="AlphaFoldDB" id="G7YWN8"/>
<proteinExistence type="predicted"/>
<name>G7YWN8_CLOSI</name>
<reference key="2">
    <citation type="submission" date="2011-10" db="EMBL/GenBank/DDBJ databases">
        <title>The genome and transcriptome sequence of Clonorchis sinensis provide insights into the carcinogenic liver fluke.</title>
        <authorList>
            <person name="Wang X."/>
            <person name="Huang Y."/>
            <person name="Chen W."/>
            <person name="Liu H."/>
            <person name="Guo L."/>
            <person name="Chen Y."/>
            <person name="Luo F."/>
            <person name="Zhou W."/>
            <person name="Sun J."/>
            <person name="Mao Q."/>
            <person name="Liang P."/>
            <person name="Zhou C."/>
            <person name="Tian Y."/>
            <person name="Men J."/>
            <person name="Lv X."/>
            <person name="Huang L."/>
            <person name="Zhou J."/>
            <person name="Hu Y."/>
            <person name="Li R."/>
            <person name="Zhang F."/>
            <person name="Lei H."/>
            <person name="Li X."/>
            <person name="Hu X."/>
            <person name="Liang C."/>
            <person name="Xu J."/>
            <person name="Wu Z."/>
            <person name="Yu X."/>
        </authorList>
    </citation>
    <scope>NUCLEOTIDE SEQUENCE</scope>
    <source>
        <strain>Henan</strain>
    </source>
</reference>
<evidence type="ECO:0000256" key="1">
    <source>
        <dbReference type="SAM" id="SignalP"/>
    </source>
</evidence>
<evidence type="ECO:0000313" key="2">
    <source>
        <dbReference type="EMBL" id="GAA57368.1"/>
    </source>
</evidence>
<feature type="non-terminal residue" evidence="2">
    <location>
        <position position="145"/>
    </location>
</feature>
<dbReference type="Proteomes" id="UP000008909">
    <property type="component" value="Unassembled WGS sequence"/>
</dbReference>
<sequence length="145" mass="16467">MKTIFQFVIVLQVFKVTCSDILYTISPDVDVKEQLMELKWYIMTDIDAQQKKSNMLLSQLQDMIEDELTKLQDGGDKLFSKLANKTVDELSPLEATLPKVADAAERHINEFEGTMRGTLRTLQNKLTVALMNLGTDMKQIVLQLG</sequence>
<gene>
    <name evidence="2" type="ORF">CLF_112621</name>
</gene>
<feature type="signal peptide" evidence="1">
    <location>
        <begin position="1"/>
        <end position="19"/>
    </location>
</feature>
<dbReference type="EMBL" id="DF144697">
    <property type="protein sequence ID" value="GAA57368.1"/>
    <property type="molecule type" value="Genomic_DNA"/>
</dbReference>